<dbReference type="InterPro" id="IPR017850">
    <property type="entry name" value="Alkaline_phosphatase_core_sf"/>
</dbReference>
<feature type="binding site" evidence="3">
    <location>
        <position position="129"/>
    </location>
    <ligand>
        <name>Mg(2+)</name>
        <dbReference type="ChEBI" id="CHEBI:18420"/>
    </ligand>
</feature>
<feature type="binding site" evidence="3">
    <location>
        <position position="369"/>
    </location>
    <ligand>
        <name>Zn(2+)</name>
        <dbReference type="ChEBI" id="CHEBI:29105"/>
        <label>2</label>
    </ligand>
</feature>
<gene>
    <name evidence="5" type="ORF">DIABBA_LOCUS10035</name>
</gene>
<feature type="binding site" evidence="3">
    <location>
        <position position="332"/>
    </location>
    <ligand>
        <name>Zn(2+)</name>
        <dbReference type="ChEBI" id="CHEBI:29105"/>
        <label>2</label>
    </ligand>
</feature>
<evidence type="ECO:0000313" key="5">
    <source>
        <dbReference type="EMBL" id="CAG9837009.1"/>
    </source>
</evidence>
<feature type="binding site" evidence="3">
    <location>
        <position position="18"/>
    </location>
    <ligand>
        <name>Zn(2+)</name>
        <dbReference type="ChEBI" id="CHEBI:29105"/>
        <label>2</label>
    </ligand>
</feature>
<dbReference type="PANTHER" id="PTHR11596">
    <property type="entry name" value="ALKALINE PHOSPHATASE"/>
    <property type="match status" value="1"/>
</dbReference>
<dbReference type="PANTHER" id="PTHR11596:SF91">
    <property type="entry name" value="ALKALINE PHOSPHATASE-RELATED"/>
    <property type="match status" value="1"/>
</dbReference>
<dbReference type="Proteomes" id="UP001153709">
    <property type="component" value="Chromosome 6"/>
</dbReference>
<keyword evidence="3" id="KW-0862">Zinc</keyword>
<dbReference type="GO" id="GO:0046872">
    <property type="term" value="F:metal ion binding"/>
    <property type="evidence" value="ECO:0007669"/>
    <property type="project" value="UniProtKB-KW"/>
</dbReference>
<comment type="cofactor">
    <cofactor evidence="3">
        <name>Zn(2+)</name>
        <dbReference type="ChEBI" id="CHEBI:29105"/>
    </cofactor>
    <text evidence="3">Binds 2 Zn(2+) ions.</text>
</comment>
<evidence type="ECO:0000256" key="3">
    <source>
        <dbReference type="PIRSR" id="PIRSR601952-2"/>
    </source>
</evidence>
<evidence type="ECO:0000313" key="6">
    <source>
        <dbReference type="Proteomes" id="UP001153709"/>
    </source>
</evidence>
<reference evidence="5" key="1">
    <citation type="submission" date="2022-01" db="EMBL/GenBank/DDBJ databases">
        <authorList>
            <person name="King R."/>
        </authorList>
    </citation>
    <scope>NUCLEOTIDE SEQUENCE</scope>
</reference>
<dbReference type="CDD" id="cd16012">
    <property type="entry name" value="ALP"/>
    <property type="match status" value="1"/>
</dbReference>
<feature type="binding site" evidence="3">
    <location>
        <position position="370"/>
    </location>
    <ligand>
        <name>Zn(2+)</name>
        <dbReference type="ChEBI" id="CHEBI:29105"/>
        <label>2</label>
    </ligand>
</feature>
<evidence type="ECO:0000256" key="4">
    <source>
        <dbReference type="RuleBase" id="RU003946"/>
    </source>
</evidence>
<feature type="binding site" evidence="3">
    <location>
        <position position="18"/>
    </location>
    <ligand>
        <name>Mg(2+)</name>
        <dbReference type="ChEBI" id="CHEBI:18420"/>
    </ligand>
</feature>
<dbReference type="EC" id="3.1.3.1" evidence="1"/>
<evidence type="ECO:0000256" key="1">
    <source>
        <dbReference type="ARBA" id="ARBA00012647"/>
    </source>
</evidence>
<keyword evidence="3" id="KW-0460">Magnesium</keyword>
<dbReference type="InterPro" id="IPR001952">
    <property type="entry name" value="Alkaline_phosphatase"/>
</dbReference>
<organism evidence="5 6">
    <name type="scientific">Diabrotica balteata</name>
    <name type="common">Banded cucumber beetle</name>
    <dbReference type="NCBI Taxonomy" id="107213"/>
    <lineage>
        <taxon>Eukaryota</taxon>
        <taxon>Metazoa</taxon>
        <taxon>Ecdysozoa</taxon>
        <taxon>Arthropoda</taxon>
        <taxon>Hexapoda</taxon>
        <taxon>Insecta</taxon>
        <taxon>Pterygota</taxon>
        <taxon>Neoptera</taxon>
        <taxon>Endopterygota</taxon>
        <taxon>Coleoptera</taxon>
        <taxon>Polyphaga</taxon>
        <taxon>Cucujiformia</taxon>
        <taxon>Chrysomeloidea</taxon>
        <taxon>Chrysomelidae</taxon>
        <taxon>Galerucinae</taxon>
        <taxon>Diabroticina</taxon>
        <taxon>Diabroticites</taxon>
        <taxon>Diabrotica</taxon>
    </lineage>
</organism>
<dbReference type="EMBL" id="OU898281">
    <property type="protein sequence ID" value="CAG9837009.1"/>
    <property type="molecule type" value="Genomic_DNA"/>
</dbReference>
<evidence type="ECO:0000256" key="2">
    <source>
        <dbReference type="PIRSR" id="PIRSR601952-1"/>
    </source>
</evidence>
<dbReference type="GO" id="GO:0004035">
    <property type="term" value="F:alkaline phosphatase activity"/>
    <property type="evidence" value="ECO:0007669"/>
    <property type="project" value="UniProtKB-EC"/>
</dbReference>
<dbReference type="SUPFAM" id="SSF53649">
    <property type="entry name" value="Alkaline phosphatase-like"/>
    <property type="match status" value="1"/>
</dbReference>
<feature type="binding site" evidence="3">
    <location>
        <position position="328"/>
    </location>
    <ligand>
        <name>Zn(2+)</name>
        <dbReference type="ChEBI" id="CHEBI:29105"/>
        <label>2</label>
    </ligand>
</feature>
<proteinExistence type="inferred from homology"/>
<name>A0A9N9T750_DIABA</name>
<dbReference type="Gene3D" id="3.40.720.10">
    <property type="entry name" value="Alkaline Phosphatase, subunit A"/>
    <property type="match status" value="2"/>
</dbReference>
<dbReference type="PRINTS" id="PR00113">
    <property type="entry name" value="ALKPHPHTASE"/>
</dbReference>
<keyword evidence="6" id="KW-1185">Reference proteome</keyword>
<protein>
    <recommendedName>
        <fullName evidence="1">alkaline phosphatase</fullName>
        <ecNumber evidence="1">3.1.3.1</ecNumber>
    </recommendedName>
</protein>
<dbReference type="Pfam" id="PF00245">
    <property type="entry name" value="Alk_phosphatase"/>
    <property type="match status" value="2"/>
</dbReference>
<feature type="binding site" evidence="3">
    <location>
        <position position="131"/>
    </location>
    <ligand>
        <name>Mg(2+)</name>
        <dbReference type="ChEBI" id="CHEBI:18420"/>
    </ligand>
</feature>
<accession>A0A9N9T750</accession>
<comment type="similarity">
    <text evidence="4">Belongs to the alkaline phosphatase family.</text>
</comment>
<dbReference type="SMART" id="SM00098">
    <property type="entry name" value="alkPPc"/>
    <property type="match status" value="1"/>
</dbReference>
<keyword evidence="3" id="KW-0479">Metal-binding</keyword>
<comment type="cofactor">
    <cofactor evidence="3">
        <name>Mg(2+)</name>
        <dbReference type="ChEBI" id="CHEBI:18420"/>
    </cofactor>
    <text evidence="3">Binds 1 Mg(2+) ion.</text>
</comment>
<dbReference type="OrthoDB" id="5818554at2759"/>
<feature type="active site" description="Phosphoserine intermediate" evidence="2">
    <location>
        <position position="68"/>
    </location>
</feature>
<dbReference type="AlphaFoldDB" id="A0A9N9T750"/>
<sequence>METERRPFAKNVVLFVGDGMGVATATAARILRGQRLGKRGEDHDLAWDSFPAVALAKTFNMDAQIGESSACATALMCGVKTNFETVGLDARGRFENCFSSFSSRVPSLIDWAQESGKSTGIVTNTRITHATPAALYGHSPSRYWEDDSKVPPAARKSCKDLARQLIENDPGRNINVLLGGGRRHWLPKVAHDPEMTKEEGRRLDGRNLIDDWVRDKKKRSLKAQYVWNKGQLDQIDPNQVDYLLDFVTVADRTPSVGANNIFFDVADLGEDAGVAVILEKHSVTFRSNSVDFVRNSADNSLGISDTHSSITFTVSLVSLSSLQSGRIDHAHHYNNAYRALDETLAMETALLAALALVNPTETLIVVTSDHSHVLTMGGQATPRGHPILGESGVTLINLIKGLKSKG</sequence>